<dbReference type="Proteomes" id="UP001220610">
    <property type="component" value="Chromosome"/>
</dbReference>
<dbReference type="AlphaFoldDB" id="A0AAJ6BJ35"/>
<proteinExistence type="predicted"/>
<name>A0AAJ6BJ35_9BACT</name>
<gene>
    <name evidence="1" type="ORF">P0Y53_05340</name>
</gene>
<reference evidence="1" key="1">
    <citation type="submission" date="2023-03" db="EMBL/GenBank/DDBJ databases">
        <title>Andean soil-derived lignocellulolytic bacterial consortium as a source of novel taxa and putative plastic-active enzymes.</title>
        <authorList>
            <person name="Diaz-Garcia L."/>
            <person name="Chuvochina M."/>
            <person name="Feuerriegel G."/>
            <person name="Bunk B."/>
            <person name="Sproer C."/>
            <person name="Streit W.R."/>
            <person name="Rodriguez L.M."/>
            <person name="Overmann J."/>
            <person name="Jimenez D.J."/>
        </authorList>
    </citation>
    <scope>NUCLEOTIDE SEQUENCE</scope>
    <source>
        <strain evidence="1">MAG 7</strain>
    </source>
</reference>
<accession>A0AAJ6BJ35</accession>
<dbReference type="EMBL" id="CP119311">
    <property type="protein sequence ID" value="WEK36921.1"/>
    <property type="molecule type" value="Genomic_DNA"/>
</dbReference>
<evidence type="ECO:0000313" key="2">
    <source>
        <dbReference type="Proteomes" id="UP001220610"/>
    </source>
</evidence>
<organism evidence="1 2">
    <name type="scientific">Candidatus Pseudobacter hemicellulosilyticus</name>
    <dbReference type="NCBI Taxonomy" id="3121375"/>
    <lineage>
        <taxon>Bacteria</taxon>
        <taxon>Pseudomonadati</taxon>
        <taxon>Bacteroidota</taxon>
        <taxon>Chitinophagia</taxon>
        <taxon>Chitinophagales</taxon>
        <taxon>Chitinophagaceae</taxon>
        <taxon>Pseudobacter</taxon>
    </lineage>
</organism>
<protein>
    <submittedName>
        <fullName evidence="1">Uncharacterized protein</fullName>
    </submittedName>
</protein>
<evidence type="ECO:0000313" key="1">
    <source>
        <dbReference type="EMBL" id="WEK36921.1"/>
    </source>
</evidence>
<sequence length="76" mass="8956">MALVDRAELLSFSYYFMQTLVALTVQQIIVRVNHVEKHEYNEMHIETVLGKLPEPIIKISDALNRFWDLAKRSRPK</sequence>